<feature type="domain" description="Thioredoxin" evidence="1">
    <location>
        <begin position="58"/>
        <end position="199"/>
    </location>
</feature>
<evidence type="ECO:0000259" key="1">
    <source>
        <dbReference type="PROSITE" id="PS51352"/>
    </source>
</evidence>
<name>A0A1T5LC27_9GAMM</name>
<evidence type="ECO:0000313" key="3">
    <source>
        <dbReference type="Proteomes" id="UP000190341"/>
    </source>
</evidence>
<dbReference type="PROSITE" id="PS51352">
    <property type="entry name" value="THIOREDOXIN_2"/>
    <property type="match status" value="1"/>
</dbReference>
<dbReference type="Pfam" id="PF08534">
    <property type="entry name" value="Redoxin"/>
    <property type="match status" value="1"/>
</dbReference>
<dbReference type="RefSeq" id="WP_079724663.1">
    <property type="nucleotide sequence ID" value="NZ_FUZV01000002.1"/>
</dbReference>
<reference evidence="2 3" key="1">
    <citation type="submission" date="2017-02" db="EMBL/GenBank/DDBJ databases">
        <authorList>
            <person name="Peterson S.W."/>
        </authorList>
    </citation>
    <scope>NUCLEOTIDE SEQUENCE [LARGE SCALE GENOMIC DNA]</scope>
    <source>
        <strain evidence="2 3">P15</strain>
    </source>
</reference>
<protein>
    <submittedName>
        <fullName evidence="2">Peroxiredoxin</fullName>
    </submittedName>
</protein>
<dbReference type="PANTHER" id="PTHR42852">
    <property type="entry name" value="THIOL:DISULFIDE INTERCHANGE PROTEIN DSBE"/>
    <property type="match status" value="1"/>
</dbReference>
<dbReference type="Proteomes" id="UP000190341">
    <property type="component" value="Unassembled WGS sequence"/>
</dbReference>
<dbReference type="InterPro" id="IPR036249">
    <property type="entry name" value="Thioredoxin-like_sf"/>
</dbReference>
<dbReference type="InterPro" id="IPR013740">
    <property type="entry name" value="Redoxin"/>
</dbReference>
<dbReference type="STRING" id="428993.SAMN06296058_2289"/>
<sequence>MSPRVRVLWVVVVAGALGLAASYWYEGGPLLRSDAGQRALQAAASATAAKPPAGVVPAQPGEAMPAIRLPDLQGKPVDLKTAFQGRPLLINVWASWCGPCIKEMPELDRFAQAQGEHGVQVVGLALDTPEGVREFLDKVPVRYPIVLDTPGPADASVWLGNAKGVLPYTVLVGADGRILKQKIGPFVEGEIDDWAHAAH</sequence>
<dbReference type="CDD" id="cd02966">
    <property type="entry name" value="TlpA_like_family"/>
    <property type="match status" value="1"/>
</dbReference>
<dbReference type="SUPFAM" id="SSF52833">
    <property type="entry name" value="Thioredoxin-like"/>
    <property type="match status" value="1"/>
</dbReference>
<dbReference type="InterPro" id="IPR013766">
    <property type="entry name" value="Thioredoxin_domain"/>
</dbReference>
<dbReference type="GO" id="GO:0016491">
    <property type="term" value="F:oxidoreductase activity"/>
    <property type="evidence" value="ECO:0007669"/>
    <property type="project" value="InterPro"/>
</dbReference>
<dbReference type="EMBL" id="FUZV01000002">
    <property type="protein sequence ID" value="SKC73596.1"/>
    <property type="molecule type" value="Genomic_DNA"/>
</dbReference>
<gene>
    <name evidence="2" type="ORF">SAMN06296058_2289</name>
</gene>
<dbReference type="OrthoDB" id="9796554at2"/>
<accession>A0A1T5LC27</accession>
<dbReference type="AlphaFoldDB" id="A0A1T5LC27"/>
<keyword evidence="3" id="KW-1185">Reference proteome</keyword>
<organism evidence="2 3">
    <name type="scientific">Pseudoxanthomonas indica</name>
    <dbReference type="NCBI Taxonomy" id="428993"/>
    <lineage>
        <taxon>Bacteria</taxon>
        <taxon>Pseudomonadati</taxon>
        <taxon>Pseudomonadota</taxon>
        <taxon>Gammaproteobacteria</taxon>
        <taxon>Lysobacterales</taxon>
        <taxon>Lysobacteraceae</taxon>
        <taxon>Pseudoxanthomonas</taxon>
    </lineage>
</organism>
<evidence type="ECO:0000313" key="2">
    <source>
        <dbReference type="EMBL" id="SKC73596.1"/>
    </source>
</evidence>
<dbReference type="Gene3D" id="3.40.30.10">
    <property type="entry name" value="Glutaredoxin"/>
    <property type="match status" value="1"/>
</dbReference>
<dbReference type="PANTHER" id="PTHR42852:SF18">
    <property type="entry name" value="CHROMOSOME UNDETERMINED SCAFFOLD_47, WHOLE GENOME SHOTGUN SEQUENCE"/>
    <property type="match status" value="1"/>
</dbReference>
<proteinExistence type="predicted"/>
<dbReference type="InterPro" id="IPR050553">
    <property type="entry name" value="Thioredoxin_ResA/DsbE_sf"/>
</dbReference>